<reference evidence="2 3" key="1">
    <citation type="journal article" date="2019" name="Syst. Appl. Microbiol.">
        <title>Characterization of Bifidobacterium species in feaces of the Egyptian fruit bat: Description of B. vespertilionis sp. nov. and B. rousetti sp. nov.</title>
        <authorList>
            <person name="Modesto M."/>
            <person name="Satti M."/>
            <person name="Watanabe K."/>
            <person name="Puglisi E."/>
            <person name="Morelli L."/>
            <person name="Huang C.-H."/>
            <person name="Liou J.-S."/>
            <person name="Miyashita M."/>
            <person name="Tamura T."/>
            <person name="Saito S."/>
            <person name="Mori K."/>
            <person name="Huang L."/>
            <person name="Sciavilla P."/>
            <person name="Sandri C."/>
            <person name="Spiezio C."/>
            <person name="Vitali F."/>
            <person name="Cavalieri D."/>
            <person name="Perpetuini G."/>
            <person name="Tofalo R."/>
            <person name="Bonetti A."/>
            <person name="Arita M."/>
            <person name="Mattarelli P."/>
        </authorList>
    </citation>
    <scope>NUCLEOTIDE SEQUENCE [LARGE SCALE GENOMIC DNA]</scope>
    <source>
        <strain evidence="2 3">RST7</strain>
    </source>
</reference>
<dbReference type="InterPro" id="IPR007569">
    <property type="entry name" value="DUF559"/>
</dbReference>
<name>A0A5M9ZJR3_9BIFI</name>
<accession>A0A5M9ZJR3</accession>
<dbReference type="Proteomes" id="UP000412028">
    <property type="component" value="Unassembled WGS sequence"/>
</dbReference>
<comment type="caution">
    <text evidence="2">The sequence shown here is derived from an EMBL/GenBank/DDBJ whole genome shotgun (WGS) entry which is preliminary data.</text>
</comment>
<proteinExistence type="predicted"/>
<organism evidence="2 3">
    <name type="scientific">Bifidobacterium tissieri</name>
    <dbReference type="NCBI Taxonomy" id="1630162"/>
    <lineage>
        <taxon>Bacteria</taxon>
        <taxon>Bacillati</taxon>
        <taxon>Actinomycetota</taxon>
        <taxon>Actinomycetes</taxon>
        <taxon>Bifidobacteriales</taxon>
        <taxon>Bifidobacteriaceae</taxon>
        <taxon>Bifidobacterium</taxon>
    </lineage>
</organism>
<sequence>MNSYHPQRPPSSSGSTVARNYLARSLVQRQAAELQRCRSHTRRSIANHHIVYTGFTALALCRIELPWCPSIRDDSVHILYDDRNRRPTRANTQYFPWHCTDIRQGQFSDIQYVQDNTSIVCTHPLVTWAILSRHIGQTETIVLLDAIVRGTSCTVPVTANDVDAFLDQTPNFSGKRRCLAALPFIRNITDSPMESRSVLALLRHGLKMPQLQWRIYIPELHWEAVVDMAYPDAHVIIEYDGDAHRIDKRQYRWDERKRQALRAMGFTVIVVFADDVLTAEGRAAFANRVANALGVAAPGRPLPEHRALLDDERRMMHRNRQRRYRARQRAQGRKV</sequence>
<dbReference type="EMBL" id="RZUI01000016">
    <property type="protein sequence ID" value="KAA8827857.1"/>
    <property type="molecule type" value="Genomic_DNA"/>
</dbReference>
<protein>
    <submittedName>
        <fullName evidence="2">DUF559 domain-containing protein</fullName>
    </submittedName>
</protein>
<evidence type="ECO:0000313" key="2">
    <source>
        <dbReference type="EMBL" id="KAA8827857.1"/>
    </source>
</evidence>
<evidence type="ECO:0000313" key="3">
    <source>
        <dbReference type="Proteomes" id="UP000412028"/>
    </source>
</evidence>
<dbReference type="AlphaFoldDB" id="A0A5M9ZJR3"/>
<feature type="domain" description="DUF559" evidence="1">
    <location>
        <begin position="225"/>
        <end position="281"/>
    </location>
</feature>
<dbReference type="OrthoDB" id="3173471at2"/>
<dbReference type="Gene3D" id="3.40.960.10">
    <property type="entry name" value="VSR Endonuclease"/>
    <property type="match status" value="1"/>
</dbReference>
<gene>
    <name evidence="2" type="ORF">EMO89_09950</name>
</gene>
<dbReference type="Pfam" id="PF04480">
    <property type="entry name" value="DUF559"/>
    <property type="match status" value="1"/>
</dbReference>
<dbReference type="InterPro" id="IPR011335">
    <property type="entry name" value="Restrct_endonuc-II-like"/>
</dbReference>
<dbReference type="SUPFAM" id="SSF52980">
    <property type="entry name" value="Restriction endonuclease-like"/>
    <property type="match status" value="1"/>
</dbReference>
<evidence type="ECO:0000259" key="1">
    <source>
        <dbReference type="Pfam" id="PF04480"/>
    </source>
</evidence>